<dbReference type="EMBL" id="OUUZ01000018">
    <property type="protein sequence ID" value="SPQ26439.1"/>
    <property type="molecule type" value="Genomic_DNA"/>
</dbReference>
<dbReference type="Pfam" id="PF14856">
    <property type="entry name" value="Hce2"/>
    <property type="match status" value="1"/>
</dbReference>
<name>A0A446BVJ6_9PEZI</name>
<dbReference type="AlphaFoldDB" id="A0A446BVJ6"/>
<organism evidence="3 4">
    <name type="scientific">Thermothielavioides terrestris</name>
    <dbReference type="NCBI Taxonomy" id="2587410"/>
    <lineage>
        <taxon>Eukaryota</taxon>
        <taxon>Fungi</taxon>
        <taxon>Dikarya</taxon>
        <taxon>Ascomycota</taxon>
        <taxon>Pezizomycotina</taxon>
        <taxon>Sordariomycetes</taxon>
        <taxon>Sordariomycetidae</taxon>
        <taxon>Sordariales</taxon>
        <taxon>Chaetomiaceae</taxon>
        <taxon>Thermothielavioides</taxon>
    </lineage>
</organism>
<reference evidence="3 4" key="1">
    <citation type="submission" date="2018-04" db="EMBL/GenBank/DDBJ databases">
        <authorList>
            <person name="Huttner S."/>
            <person name="Dainat J."/>
        </authorList>
    </citation>
    <scope>NUCLEOTIDE SEQUENCE [LARGE SCALE GENOMIC DNA]</scope>
</reference>
<proteinExistence type="predicted"/>
<feature type="domain" description="Ecp2 effector protein-like" evidence="2">
    <location>
        <begin position="50"/>
        <end position="163"/>
    </location>
</feature>
<dbReference type="Proteomes" id="UP000289323">
    <property type="component" value="Unassembled WGS sequence"/>
</dbReference>
<feature type="chain" id="PRO_5019056846" evidence="1">
    <location>
        <begin position="20"/>
        <end position="181"/>
    </location>
</feature>
<sequence length="181" mass="19365">MPSLITTLLLVLAASFTLAAPTASPASPALLSKRATYHTTNRPTDYRDDYCGEATPVFTTPSNAPLVSDCLAIAAAYPGSGYWIVAAGETAASADSRWVTLAAHGSCAFQTRWAYDNDAAGRAAPEDYRFGTNDLRFYVTQYYTQHADQAVDGRLQAAAEVQCYTGSEIAFVEWRVASASS</sequence>
<dbReference type="InterPro" id="IPR029226">
    <property type="entry name" value="Ecp2-like"/>
</dbReference>
<evidence type="ECO:0000313" key="4">
    <source>
        <dbReference type="Proteomes" id="UP000289323"/>
    </source>
</evidence>
<evidence type="ECO:0000256" key="1">
    <source>
        <dbReference type="SAM" id="SignalP"/>
    </source>
</evidence>
<evidence type="ECO:0000313" key="3">
    <source>
        <dbReference type="EMBL" id="SPQ26439.1"/>
    </source>
</evidence>
<feature type="signal peptide" evidence="1">
    <location>
        <begin position="1"/>
        <end position="19"/>
    </location>
</feature>
<keyword evidence="1" id="KW-0732">Signal</keyword>
<evidence type="ECO:0000259" key="2">
    <source>
        <dbReference type="Pfam" id="PF14856"/>
    </source>
</evidence>
<protein>
    <submittedName>
        <fullName evidence="3">1784e81b-ecdc-4233-989d-25db7792550f</fullName>
    </submittedName>
</protein>
<accession>A0A446BVJ6</accession>
<gene>
    <name evidence="3" type="ORF">TT172_LOCUS8858</name>
</gene>